<evidence type="ECO:0000313" key="4">
    <source>
        <dbReference type="Proteomes" id="UP001251528"/>
    </source>
</evidence>
<reference evidence="3" key="1">
    <citation type="submission" date="2023-06" db="EMBL/GenBank/DDBJ databases">
        <title>Conoideocrella luteorostrata (Hypocreales: Clavicipitaceae), a potential biocontrol fungus for elongate hemlock scale in United States Christmas tree production areas.</title>
        <authorList>
            <person name="Barrett H."/>
            <person name="Lovett B."/>
            <person name="Macias A.M."/>
            <person name="Stajich J.E."/>
            <person name="Kasson M.T."/>
        </authorList>
    </citation>
    <scope>NUCLEOTIDE SEQUENCE</scope>
    <source>
        <strain evidence="3">ARSEF 14590</strain>
    </source>
</reference>
<dbReference type="Pfam" id="PF04030">
    <property type="entry name" value="ALO"/>
    <property type="match status" value="1"/>
</dbReference>
<keyword evidence="1" id="KW-0560">Oxidoreductase</keyword>
<dbReference type="PROSITE" id="PS51387">
    <property type="entry name" value="FAD_PCMH"/>
    <property type="match status" value="1"/>
</dbReference>
<dbReference type="Gene3D" id="3.30.465.10">
    <property type="match status" value="1"/>
</dbReference>
<dbReference type="InterPro" id="IPR016169">
    <property type="entry name" value="FAD-bd_PCMH_sub2"/>
</dbReference>
<dbReference type="Gene3D" id="3.30.70.2520">
    <property type="match status" value="1"/>
</dbReference>
<dbReference type="PANTHER" id="PTHR43762">
    <property type="entry name" value="L-GULONOLACTONE OXIDASE"/>
    <property type="match status" value="1"/>
</dbReference>
<evidence type="ECO:0000259" key="2">
    <source>
        <dbReference type="PROSITE" id="PS51387"/>
    </source>
</evidence>
<sequence length="510" mass="57371">MSSTGHSWSPIFGKDGQILISMVGLDTVEKLPNITALPFPESAPTELEQIDIVAGEPRVPGNSLVRVGCATTNERLRRWCNENNRVTLPLNVIMVELTLGGSNAPICHGAGRRNQTLSDLVRKIEYVDANGELRSVDKVEHLRAASGCFGLMGVVTHITLEFSPMTYAMLDPKKIPVIHAVPPPPGMREENIPPALLKDWKGLTPAQKQGYQTDFEQRATNDYYSEWFWFPYSDNAWVNTWNNTEDPKGSTPFPDKTGIFLSFVQSFTLNILQNTPLLSELITVTGMAEAAVTLISRAAMYALPEKRVKTQLPDALHFQRAIQNVRVRDIEVEIPLVAKAGAPANTIDFTSVQQAWWDAILLTYENNKTCPMRMPLEMRIMGGSEVVMAPQRGNALGTCSIEVLTLKSQAKLWTPFAQSVLDKWMALEDPSGKKLKIRPHWAKEWYDFQVDGKPWLERLMSVDYKDERQEFMQILAEIGKEAGWTLEDLRSRFSNDLFDKLFFDGVVVKN</sequence>
<evidence type="ECO:0000313" key="3">
    <source>
        <dbReference type="EMBL" id="KAK2609247.1"/>
    </source>
</evidence>
<protein>
    <recommendedName>
        <fullName evidence="2">FAD-binding PCMH-type domain-containing protein</fullName>
    </recommendedName>
</protein>
<name>A0AAJ0CVJ9_9HYPO</name>
<accession>A0AAJ0CVJ9</accession>
<keyword evidence="4" id="KW-1185">Reference proteome</keyword>
<dbReference type="GO" id="GO:0005739">
    <property type="term" value="C:mitochondrion"/>
    <property type="evidence" value="ECO:0007669"/>
    <property type="project" value="TreeGrafter"/>
</dbReference>
<dbReference type="Proteomes" id="UP001251528">
    <property type="component" value="Unassembled WGS sequence"/>
</dbReference>
<comment type="caution">
    <text evidence="3">The sequence shown here is derived from an EMBL/GenBank/DDBJ whole genome shotgun (WGS) entry which is preliminary data.</text>
</comment>
<dbReference type="InterPro" id="IPR007173">
    <property type="entry name" value="ALO_C"/>
</dbReference>
<dbReference type="InterPro" id="IPR010031">
    <property type="entry name" value="FAD_lactone_oxidase-like"/>
</dbReference>
<proteinExistence type="predicted"/>
<dbReference type="GO" id="GO:0071949">
    <property type="term" value="F:FAD binding"/>
    <property type="evidence" value="ECO:0007669"/>
    <property type="project" value="InterPro"/>
</dbReference>
<feature type="domain" description="FAD-binding PCMH-type" evidence="2">
    <location>
        <begin position="1"/>
        <end position="165"/>
    </location>
</feature>
<dbReference type="GO" id="GO:0003885">
    <property type="term" value="F:D-arabinono-1,4-lactone oxidase activity"/>
    <property type="evidence" value="ECO:0007669"/>
    <property type="project" value="InterPro"/>
</dbReference>
<evidence type="ECO:0000256" key="1">
    <source>
        <dbReference type="ARBA" id="ARBA00023002"/>
    </source>
</evidence>
<dbReference type="PANTHER" id="PTHR43762:SF1">
    <property type="entry name" value="D-ARABINONO-1,4-LACTONE OXIDASE"/>
    <property type="match status" value="1"/>
</dbReference>
<gene>
    <name evidence="3" type="ORF">QQS21_002181</name>
</gene>
<dbReference type="InterPro" id="IPR036318">
    <property type="entry name" value="FAD-bd_PCMH-like_sf"/>
</dbReference>
<dbReference type="AlphaFoldDB" id="A0AAJ0CVJ9"/>
<dbReference type="EMBL" id="JASWJB010000025">
    <property type="protein sequence ID" value="KAK2609247.1"/>
    <property type="molecule type" value="Genomic_DNA"/>
</dbReference>
<dbReference type="SUPFAM" id="SSF56176">
    <property type="entry name" value="FAD-binding/transporter-associated domain-like"/>
    <property type="match status" value="1"/>
</dbReference>
<dbReference type="GO" id="GO:0016020">
    <property type="term" value="C:membrane"/>
    <property type="evidence" value="ECO:0007669"/>
    <property type="project" value="InterPro"/>
</dbReference>
<dbReference type="InterPro" id="IPR016166">
    <property type="entry name" value="FAD-bd_PCMH"/>
</dbReference>
<organism evidence="3 4">
    <name type="scientific">Conoideocrella luteorostrata</name>
    <dbReference type="NCBI Taxonomy" id="1105319"/>
    <lineage>
        <taxon>Eukaryota</taxon>
        <taxon>Fungi</taxon>
        <taxon>Dikarya</taxon>
        <taxon>Ascomycota</taxon>
        <taxon>Pezizomycotina</taxon>
        <taxon>Sordariomycetes</taxon>
        <taxon>Hypocreomycetidae</taxon>
        <taxon>Hypocreales</taxon>
        <taxon>Clavicipitaceae</taxon>
        <taxon>Conoideocrella</taxon>
    </lineage>
</organism>